<comment type="caution">
    <text evidence="1">The sequence shown here is derived from an EMBL/GenBank/DDBJ whole genome shotgun (WGS) entry which is preliminary data.</text>
</comment>
<dbReference type="SUPFAM" id="SSF48498">
    <property type="entry name" value="Tetracyclin repressor-like, C-terminal domain"/>
    <property type="match status" value="1"/>
</dbReference>
<reference evidence="1 2" key="1">
    <citation type="submission" date="2020-08" db="EMBL/GenBank/DDBJ databases">
        <title>Sequencing the genomes of 1000 actinobacteria strains.</title>
        <authorList>
            <person name="Klenk H.-P."/>
        </authorList>
    </citation>
    <scope>NUCLEOTIDE SEQUENCE [LARGE SCALE GENOMIC DNA]</scope>
    <source>
        <strain evidence="1 2">DSM 102122</strain>
    </source>
</reference>
<evidence type="ECO:0000313" key="2">
    <source>
        <dbReference type="Proteomes" id="UP000542813"/>
    </source>
</evidence>
<organism evidence="1 2">
    <name type="scientific">Jiangella mangrovi</name>
    <dbReference type="NCBI Taxonomy" id="1524084"/>
    <lineage>
        <taxon>Bacteria</taxon>
        <taxon>Bacillati</taxon>
        <taxon>Actinomycetota</taxon>
        <taxon>Actinomycetes</taxon>
        <taxon>Jiangellales</taxon>
        <taxon>Jiangellaceae</taxon>
        <taxon>Jiangella</taxon>
    </lineage>
</organism>
<keyword evidence="2" id="KW-1185">Reference proteome</keyword>
<protein>
    <recommendedName>
        <fullName evidence="3">TetR/AcrR family transcriptional regulator</fullName>
    </recommendedName>
</protein>
<gene>
    <name evidence="1" type="ORF">HD601_004389</name>
</gene>
<evidence type="ECO:0000313" key="1">
    <source>
        <dbReference type="EMBL" id="MBB5789814.1"/>
    </source>
</evidence>
<dbReference type="RefSeq" id="WP_184825426.1">
    <property type="nucleotide sequence ID" value="NZ_JACHMM010000001.1"/>
</dbReference>
<dbReference type="EMBL" id="JACHMM010000001">
    <property type="protein sequence ID" value="MBB5789814.1"/>
    <property type="molecule type" value="Genomic_DNA"/>
</dbReference>
<sequence>MRRSHTQADDPDTHTLLDLGVGLMLEPQSEVTTDLTQRVPQLRWPTREELVRAYNQHSGLRRSKAIVEDRWIRMADYHRDLIAWVVQRVETSSIHAQMDQVAAAHGDEPVSTPEAYRIAAAAIHRMLGEEAFPLWAMFTSLAATNPAVNAMMRQARSDDRERWAKLADEHYAAAGREPLPGIGSGDIAEAVNAMSYGLALRYLTDPDAFDHDPLRAGTLFAQASLALIDALLTPPTPRDAMPTMGHAVVNMPLAAAG</sequence>
<accession>A0A7W9GTM3</accession>
<evidence type="ECO:0008006" key="3">
    <source>
        <dbReference type="Google" id="ProtNLM"/>
    </source>
</evidence>
<dbReference type="Gene3D" id="1.10.357.10">
    <property type="entry name" value="Tetracycline Repressor, domain 2"/>
    <property type="match status" value="1"/>
</dbReference>
<proteinExistence type="predicted"/>
<name>A0A7W9GTM3_9ACTN</name>
<dbReference type="Proteomes" id="UP000542813">
    <property type="component" value="Unassembled WGS sequence"/>
</dbReference>
<dbReference type="InterPro" id="IPR036271">
    <property type="entry name" value="Tet_transcr_reg_TetR-rel_C_sf"/>
</dbReference>
<dbReference type="AlphaFoldDB" id="A0A7W9GTM3"/>